<dbReference type="Proteomes" id="UP000198832">
    <property type="component" value="Unassembled WGS sequence"/>
</dbReference>
<evidence type="ECO:0000256" key="5">
    <source>
        <dbReference type="SAM" id="MobiDB-lite"/>
    </source>
</evidence>
<dbReference type="InterPro" id="IPR001375">
    <property type="entry name" value="Peptidase_S9_cat"/>
</dbReference>
<evidence type="ECO:0000256" key="3">
    <source>
        <dbReference type="ARBA" id="ARBA00022801"/>
    </source>
</evidence>
<dbReference type="RefSeq" id="WP_091121069.1">
    <property type="nucleotide sequence ID" value="NZ_FOLB01000003.1"/>
</dbReference>
<dbReference type="PRINTS" id="PR00862">
    <property type="entry name" value="PROLIGOPTASE"/>
</dbReference>
<accession>A0A1I1FT08</accession>
<dbReference type="Gene3D" id="2.130.10.120">
    <property type="entry name" value="Prolyl oligopeptidase, N-terminal domain"/>
    <property type="match status" value="1"/>
</dbReference>
<dbReference type="PANTHER" id="PTHR11757:SF19">
    <property type="entry name" value="PROLYL ENDOPEPTIDASE-LIKE"/>
    <property type="match status" value="1"/>
</dbReference>
<dbReference type="STRING" id="574651.SAMN04487968_103105"/>
<evidence type="ECO:0000256" key="1">
    <source>
        <dbReference type="ARBA" id="ARBA00005228"/>
    </source>
</evidence>
<evidence type="ECO:0000259" key="6">
    <source>
        <dbReference type="Pfam" id="PF00326"/>
    </source>
</evidence>
<dbReference type="SUPFAM" id="SSF53474">
    <property type="entry name" value="alpha/beta-Hydrolases"/>
    <property type="match status" value="1"/>
</dbReference>
<evidence type="ECO:0000259" key="7">
    <source>
        <dbReference type="Pfam" id="PF02897"/>
    </source>
</evidence>
<reference evidence="8 9" key="1">
    <citation type="submission" date="2016-10" db="EMBL/GenBank/DDBJ databases">
        <authorList>
            <person name="de Groot N.N."/>
        </authorList>
    </citation>
    <scope>NUCLEOTIDE SEQUENCE [LARGE SCALE GENOMIC DNA]</scope>
    <source>
        <strain evidence="8 9">CGMCC 1.7056</strain>
    </source>
</reference>
<dbReference type="AlphaFoldDB" id="A0A1I1FT08"/>
<evidence type="ECO:0000313" key="9">
    <source>
        <dbReference type="Proteomes" id="UP000198832"/>
    </source>
</evidence>
<organism evidence="8 9">
    <name type="scientific">Nocardioides terrae</name>
    <dbReference type="NCBI Taxonomy" id="574651"/>
    <lineage>
        <taxon>Bacteria</taxon>
        <taxon>Bacillati</taxon>
        <taxon>Actinomycetota</taxon>
        <taxon>Actinomycetes</taxon>
        <taxon>Propionibacteriales</taxon>
        <taxon>Nocardioidaceae</taxon>
        <taxon>Nocardioides</taxon>
    </lineage>
</organism>
<dbReference type="EMBL" id="FOLB01000003">
    <property type="protein sequence ID" value="SFC02162.1"/>
    <property type="molecule type" value="Genomic_DNA"/>
</dbReference>
<dbReference type="InterPro" id="IPR051543">
    <property type="entry name" value="Serine_Peptidase_S9A"/>
</dbReference>
<proteinExistence type="inferred from homology"/>
<dbReference type="InterPro" id="IPR029058">
    <property type="entry name" value="AB_hydrolase_fold"/>
</dbReference>
<dbReference type="Pfam" id="PF02897">
    <property type="entry name" value="Peptidase_S9_N"/>
    <property type="match status" value="1"/>
</dbReference>
<feature type="domain" description="Peptidase S9A N-terminal" evidence="7">
    <location>
        <begin position="7"/>
        <end position="435"/>
    </location>
</feature>
<dbReference type="InterPro" id="IPR023302">
    <property type="entry name" value="Pept_S9A_N"/>
</dbReference>
<feature type="domain" description="Peptidase S9 prolyl oligopeptidase catalytic" evidence="6">
    <location>
        <begin position="495"/>
        <end position="709"/>
    </location>
</feature>
<evidence type="ECO:0000256" key="2">
    <source>
        <dbReference type="ARBA" id="ARBA00022670"/>
    </source>
</evidence>
<name>A0A1I1FT08_9ACTN</name>
<dbReference type="GO" id="GO:0006508">
    <property type="term" value="P:proteolysis"/>
    <property type="evidence" value="ECO:0007669"/>
    <property type="project" value="UniProtKB-KW"/>
</dbReference>
<comment type="similarity">
    <text evidence="1">Belongs to the peptidase S9A family.</text>
</comment>
<dbReference type="Gene3D" id="3.40.50.1820">
    <property type="entry name" value="alpha/beta hydrolase"/>
    <property type="match status" value="1"/>
</dbReference>
<gene>
    <name evidence="8" type="ORF">SAMN04487968_103105</name>
</gene>
<dbReference type="GO" id="GO:0004252">
    <property type="term" value="F:serine-type endopeptidase activity"/>
    <property type="evidence" value="ECO:0007669"/>
    <property type="project" value="InterPro"/>
</dbReference>
<evidence type="ECO:0000313" key="8">
    <source>
        <dbReference type="EMBL" id="SFC02162.1"/>
    </source>
</evidence>
<dbReference type="SUPFAM" id="SSF50993">
    <property type="entry name" value="Peptidase/esterase 'gauge' domain"/>
    <property type="match status" value="1"/>
</dbReference>
<feature type="region of interest" description="Disordered" evidence="5">
    <location>
        <begin position="1"/>
        <end position="24"/>
    </location>
</feature>
<keyword evidence="9" id="KW-1185">Reference proteome</keyword>
<keyword evidence="3" id="KW-0378">Hydrolase</keyword>
<evidence type="ECO:0000256" key="4">
    <source>
        <dbReference type="ARBA" id="ARBA00022825"/>
    </source>
</evidence>
<dbReference type="Pfam" id="PF00326">
    <property type="entry name" value="Peptidase_S9"/>
    <property type="match status" value="1"/>
</dbReference>
<protein>
    <submittedName>
        <fullName evidence="8">Oligopeptidase B</fullName>
    </submittedName>
</protein>
<dbReference type="InterPro" id="IPR002470">
    <property type="entry name" value="Peptidase_S9A"/>
</dbReference>
<sequence>MSEQPQPPVAERRPITTTHHGRTRTDDYEWLRDKSDPAVIAYLKAENAWTESRTAHLADLRQQVFEEIRTRTLETDLSVPTRNRGYWYYGRSFAGKEYGATCRVPVADPADGPADWTPPTPADVAPDQPALPGEEVLLDLDELATGHDFFSVGGSAVSPDTTKLAYATDVVGDERYTVRVKDLTTGDLLPDEITGVMGGATWDRDGASFYYSTVDESWRPDKVWRHVLGTTQADDELVFHEADERFWSGLGRTRSDRFLMIESGAKVTTEYRFLDLDHPEAGWQVFAAREEGVEYSLEHAVIGGEDVFLVLHNASGPDFEIATAPIAPTPRSEWAPLIAHDPAVRLESVDAFAGHLIVHQRSGGLTQLRVLPLDADGVADDYLVKFDDELYTIGSGGNPAFDQPTIRLGYTTMRTPSSVYDYDVAGRSLTLRKQQPVLGGYDPDLYEEHRLWATADDGEQVPISLVVRKDARTAGPVPVHLYGYGSYEHSIDPGFSIPRLSVLDRGAAFAIAHVRGGGEMGRRWYDEGKVLSKRNTFTDFIACARHLVESGWARPGAIVAEGGSAGGLLMGAVANLAPEGMFAGIDASVPFVDNLTTMLDASLPLTVVEYDEWGNPEADPDVYDYLASYAPYDNVTTRAYPSILAETSLNDTRVLYVEPAKWVARLRAVAGADVLLKTEMSAGHGGVSGRYQAWHDRAFSLAWILDRLGLAPR</sequence>
<dbReference type="PANTHER" id="PTHR11757">
    <property type="entry name" value="PROTEASE FAMILY S9A OLIGOPEPTIDASE"/>
    <property type="match status" value="1"/>
</dbReference>
<keyword evidence="2" id="KW-0645">Protease</keyword>
<keyword evidence="4" id="KW-0720">Serine protease</keyword>
<dbReference type="OrthoDB" id="9801421at2"/>